<gene>
    <name evidence="1" type="ordered locus">Rru_B0004</name>
</gene>
<dbReference type="EMBL" id="CP000231">
    <property type="protein sequence ID" value="ABC24600.1"/>
    <property type="molecule type" value="Genomic_DNA"/>
</dbReference>
<reference evidence="1 2" key="1">
    <citation type="journal article" date="2011" name="Stand. Genomic Sci.">
        <title>Complete genome sequence of Rhodospirillum rubrum type strain (S1).</title>
        <authorList>
            <person name="Munk A.C."/>
            <person name="Copeland A."/>
            <person name="Lucas S."/>
            <person name="Lapidus A."/>
            <person name="Del Rio T.G."/>
            <person name="Barry K."/>
            <person name="Detter J.C."/>
            <person name="Hammon N."/>
            <person name="Israni S."/>
            <person name="Pitluck S."/>
            <person name="Brettin T."/>
            <person name="Bruce D."/>
            <person name="Han C."/>
            <person name="Tapia R."/>
            <person name="Gilna P."/>
            <person name="Schmutz J."/>
            <person name="Larimer F."/>
            <person name="Land M."/>
            <person name="Kyrpides N.C."/>
            <person name="Mavromatis K."/>
            <person name="Richardson P."/>
            <person name="Rohde M."/>
            <person name="Goker M."/>
            <person name="Klenk H.P."/>
            <person name="Zhang Y."/>
            <person name="Roberts G.P."/>
            <person name="Reslewic S."/>
            <person name="Schwartz D.C."/>
        </authorList>
    </citation>
    <scope>NUCLEOTIDE SEQUENCE [LARGE SCALE GENOMIC DNA]</scope>
    <source>
        <strain evidence="2">ATCC 11170 / ATH 1.1.1 / DSM 467 / LMG 4362 / NCIMB 8255 / S1</strain>
        <plasmid evidence="2">pRHORT</plasmid>
    </source>
</reference>
<dbReference type="KEGG" id="rru:Rru_B0004"/>
<proteinExistence type="predicted"/>
<sequence length="209" mass="23627">MPPILSLDQWIMLAKAINPDAPEAKRALVKLMRHHGVTLDPREEESPPIYTDFSALPLPPAELSDERGEDLLSYASPLSELRWEMVTTREELTLAVKNVGLDLNAVRPTLEGMDEEAMLIQPSPFCLQAQDFLGVLAVLLRRRVPLRIYRVRRSAFEAPAIVLMRLFPEPSAETFAILDQFHPDAAPKIRDLSRRISEALHFIENGENI</sequence>
<geneLocation type="plasmid" evidence="2">
    <name>pRHORT</name>
</geneLocation>
<keyword evidence="2" id="KW-1185">Reference proteome</keyword>
<dbReference type="RefSeq" id="WP_011387717.1">
    <property type="nucleotide sequence ID" value="NC_007641.1"/>
</dbReference>
<organism evidence="1 2">
    <name type="scientific">Rhodospirillum rubrum (strain ATCC 11170 / ATH 1.1.1 / DSM 467 / LMG 4362 / NCIMB 8255 / S1)</name>
    <dbReference type="NCBI Taxonomy" id="269796"/>
    <lineage>
        <taxon>Bacteria</taxon>
        <taxon>Pseudomonadati</taxon>
        <taxon>Pseudomonadota</taxon>
        <taxon>Alphaproteobacteria</taxon>
        <taxon>Rhodospirillales</taxon>
        <taxon>Rhodospirillaceae</taxon>
        <taxon>Rhodospirillum</taxon>
    </lineage>
</organism>
<dbReference type="Proteomes" id="UP000001929">
    <property type="component" value="Plasmid unnamed"/>
</dbReference>
<keyword evidence="1" id="KW-0614">Plasmid</keyword>
<protein>
    <submittedName>
        <fullName evidence="1">Uncharacterized protein</fullName>
    </submittedName>
</protein>
<dbReference type="HOGENOM" id="CLU_1314592_0_0_5"/>
<accession>Q2RMP5</accession>
<name>Q2RMP5_RHORT</name>
<dbReference type="EnsemblBacteria" id="ABC24600">
    <property type="protein sequence ID" value="ABC24600"/>
    <property type="gene ID" value="Rru_B0004"/>
</dbReference>
<evidence type="ECO:0000313" key="2">
    <source>
        <dbReference type="Proteomes" id="UP000001929"/>
    </source>
</evidence>
<evidence type="ECO:0000313" key="1">
    <source>
        <dbReference type="EMBL" id="ABC24600.1"/>
    </source>
</evidence>
<dbReference type="AlphaFoldDB" id="Q2RMP5"/>